<dbReference type="InterPro" id="IPR014710">
    <property type="entry name" value="RmlC-like_jellyroll"/>
</dbReference>
<dbReference type="InterPro" id="IPR050807">
    <property type="entry name" value="TransReg_Diox_bact_type"/>
</dbReference>
<comment type="caution">
    <text evidence="3">The sequence shown here is derived from an EMBL/GenBank/DDBJ whole genome shotgun (WGS) entry which is preliminary data.</text>
</comment>
<dbReference type="PANTHER" id="PTHR46797:SF2">
    <property type="entry name" value="TRANSCRIPTIONAL REGULATOR"/>
    <property type="match status" value="1"/>
</dbReference>
<dbReference type="Pfam" id="PF07883">
    <property type="entry name" value="Cupin_2"/>
    <property type="match status" value="1"/>
</dbReference>
<dbReference type="SUPFAM" id="SSF47413">
    <property type="entry name" value="lambda repressor-like DNA-binding domains"/>
    <property type="match status" value="1"/>
</dbReference>
<dbReference type="InterPro" id="IPR011051">
    <property type="entry name" value="RmlC_Cupin_sf"/>
</dbReference>
<dbReference type="GO" id="GO:0003700">
    <property type="term" value="F:DNA-binding transcription factor activity"/>
    <property type="evidence" value="ECO:0007669"/>
    <property type="project" value="TreeGrafter"/>
</dbReference>
<dbReference type="SMART" id="SM00530">
    <property type="entry name" value="HTH_XRE"/>
    <property type="match status" value="1"/>
</dbReference>
<accession>A0A7C4EWW9</accession>
<keyword evidence="1" id="KW-0238">DNA-binding</keyword>
<protein>
    <submittedName>
        <fullName evidence="3">Cupin domain-containing protein</fullName>
    </submittedName>
</protein>
<dbReference type="Pfam" id="PF01381">
    <property type="entry name" value="HTH_3"/>
    <property type="match status" value="1"/>
</dbReference>
<name>A0A7C4EWW9_9BACT</name>
<feature type="domain" description="HTH cro/C1-type" evidence="2">
    <location>
        <begin position="11"/>
        <end position="65"/>
    </location>
</feature>
<dbReference type="GO" id="GO:0003677">
    <property type="term" value="F:DNA binding"/>
    <property type="evidence" value="ECO:0007669"/>
    <property type="project" value="UniProtKB-KW"/>
</dbReference>
<dbReference type="PROSITE" id="PS50943">
    <property type="entry name" value="HTH_CROC1"/>
    <property type="match status" value="1"/>
</dbReference>
<evidence type="ECO:0000256" key="1">
    <source>
        <dbReference type="ARBA" id="ARBA00023125"/>
    </source>
</evidence>
<dbReference type="CDD" id="cd00093">
    <property type="entry name" value="HTH_XRE"/>
    <property type="match status" value="1"/>
</dbReference>
<dbReference type="PANTHER" id="PTHR46797">
    <property type="entry name" value="HTH-TYPE TRANSCRIPTIONAL REGULATOR"/>
    <property type="match status" value="1"/>
</dbReference>
<reference evidence="3" key="1">
    <citation type="journal article" date="2020" name="mSystems">
        <title>Genome- and Community-Level Interaction Insights into Carbon Utilization and Element Cycling Functions of Hydrothermarchaeota in Hydrothermal Sediment.</title>
        <authorList>
            <person name="Zhou Z."/>
            <person name="Liu Y."/>
            <person name="Xu W."/>
            <person name="Pan J."/>
            <person name="Luo Z.H."/>
            <person name="Li M."/>
        </authorList>
    </citation>
    <scope>NUCLEOTIDE SEQUENCE [LARGE SCALE GENOMIC DNA]</scope>
    <source>
        <strain evidence="3">SpSt-769</strain>
    </source>
</reference>
<dbReference type="SUPFAM" id="SSF51182">
    <property type="entry name" value="RmlC-like cupins"/>
    <property type="match status" value="1"/>
</dbReference>
<dbReference type="CDD" id="cd02209">
    <property type="entry name" value="cupin_XRE_C"/>
    <property type="match status" value="1"/>
</dbReference>
<dbReference type="InterPro" id="IPR001387">
    <property type="entry name" value="Cro/C1-type_HTH"/>
</dbReference>
<dbReference type="InterPro" id="IPR010982">
    <property type="entry name" value="Lambda_DNA-bd_dom_sf"/>
</dbReference>
<dbReference type="Gene3D" id="2.60.120.10">
    <property type="entry name" value="Jelly Rolls"/>
    <property type="match status" value="1"/>
</dbReference>
<evidence type="ECO:0000259" key="2">
    <source>
        <dbReference type="PROSITE" id="PS50943"/>
    </source>
</evidence>
<organism evidence="3">
    <name type="scientific">Desulfomonile tiedjei</name>
    <dbReference type="NCBI Taxonomy" id="2358"/>
    <lineage>
        <taxon>Bacteria</taxon>
        <taxon>Pseudomonadati</taxon>
        <taxon>Thermodesulfobacteriota</taxon>
        <taxon>Desulfomonilia</taxon>
        <taxon>Desulfomonilales</taxon>
        <taxon>Desulfomonilaceae</taxon>
        <taxon>Desulfomonile</taxon>
    </lineage>
</organism>
<sequence>MSAMESLGSKLRALRKQQGLSLKQLAERVGCAPSYLSMVENERLDPSVSRLKKIVDALGKTIVNLFGEPADGDIIVRKERRAKAAFPGSKLLIEILVLQSPDKKMDARLVTIAPKGGSEGDYSHPGEEFGLVLKGSLELTVDGTKYLLKEGDCFYFHSTRSHRFRNNSADETQVVWVNHPPSW</sequence>
<dbReference type="InterPro" id="IPR013096">
    <property type="entry name" value="Cupin_2"/>
</dbReference>
<gene>
    <name evidence="3" type="ORF">ENV54_12950</name>
</gene>
<proteinExistence type="predicted"/>
<dbReference type="EMBL" id="DTGT01000422">
    <property type="protein sequence ID" value="HGH62194.1"/>
    <property type="molecule type" value="Genomic_DNA"/>
</dbReference>
<dbReference type="Gene3D" id="1.10.260.40">
    <property type="entry name" value="lambda repressor-like DNA-binding domains"/>
    <property type="match status" value="1"/>
</dbReference>
<dbReference type="AlphaFoldDB" id="A0A7C4EWW9"/>
<evidence type="ECO:0000313" key="3">
    <source>
        <dbReference type="EMBL" id="HGH62194.1"/>
    </source>
</evidence>
<dbReference type="GO" id="GO:0005829">
    <property type="term" value="C:cytosol"/>
    <property type="evidence" value="ECO:0007669"/>
    <property type="project" value="TreeGrafter"/>
</dbReference>